<evidence type="ECO:0000313" key="2">
    <source>
        <dbReference type="EMBL" id="KAK3390610.1"/>
    </source>
</evidence>
<name>A0AAE0U4S6_9PEZI</name>
<evidence type="ECO:0000313" key="3">
    <source>
        <dbReference type="Proteomes" id="UP001285441"/>
    </source>
</evidence>
<comment type="caution">
    <text evidence="2">The sequence shown here is derived from an EMBL/GenBank/DDBJ whole genome shotgun (WGS) entry which is preliminary data.</text>
</comment>
<dbReference type="AlphaFoldDB" id="A0AAE0U4S6"/>
<organism evidence="2 3">
    <name type="scientific">Podospora didyma</name>
    <dbReference type="NCBI Taxonomy" id="330526"/>
    <lineage>
        <taxon>Eukaryota</taxon>
        <taxon>Fungi</taxon>
        <taxon>Dikarya</taxon>
        <taxon>Ascomycota</taxon>
        <taxon>Pezizomycotina</taxon>
        <taxon>Sordariomycetes</taxon>
        <taxon>Sordariomycetidae</taxon>
        <taxon>Sordariales</taxon>
        <taxon>Podosporaceae</taxon>
        <taxon>Podospora</taxon>
    </lineage>
</organism>
<sequence>MGGFQLSEAWSDRFVFTLATPEHEITTPSQGSLGALLGNIRLPNTDESRGPVDALCCTGVKAAHLVESVPPLGVPIITEGQQQLQWNKSDRPIVELFRRMTCLERTVSVQIPSRSSTEDSFEGRTLLEARRRFLSKEYTDSPWNILDLQSPLPTSILPHFLTGENSGLLLHVRNTILMEKSAERVAASSESWNQWKNVLEWVLLSEGGHHTAPHMDSNGLSTWITVQEGGMGFGWMASLTEEEEERWKTIDDYTGGRWRYVVLKPGQTVFFESGTIHFVFRTQAPQTLALGGHVLQ</sequence>
<dbReference type="SUPFAM" id="SSF51197">
    <property type="entry name" value="Clavaminate synthase-like"/>
    <property type="match status" value="1"/>
</dbReference>
<dbReference type="Proteomes" id="UP001285441">
    <property type="component" value="Unassembled WGS sequence"/>
</dbReference>
<reference evidence="2" key="2">
    <citation type="submission" date="2023-06" db="EMBL/GenBank/DDBJ databases">
        <authorList>
            <consortium name="Lawrence Berkeley National Laboratory"/>
            <person name="Haridas S."/>
            <person name="Hensen N."/>
            <person name="Bonometti L."/>
            <person name="Westerberg I."/>
            <person name="Brannstrom I.O."/>
            <person name="Guillou S."/>
            <person name="Cros-Aarteil S."/>
            <person name="Calhoun S."/>
            <person name="Kuo A."/>
            <person name="Mondo S."/>
            <person name="Pangilinan J."/>
            <person name="Riley R."/>
            <person name="LaButti K."/>
            <person name="Andreopoulos B."/>
            <person name="Lipzen A."/>
            <person name="Chen C."/>
            <person name="Yanf M."/>
            <person name="Daum C."/>
            <person name="Ng V."/>
            <person name="Clum A."/>
            <person name="Steindorff A."/>
            <person name="Ohm R."/>
            <person name="Martin F."/>
            <person name="Silar P."/>
            <person name="Natvig D."/>
            <person name="Lalanne C."/>
            <person name="Gautier V."/>
            <person name="Ament-velasquez S.L."/>
            <person name="Kruys A."/>
            <person name="Hutchinson M.I."/>
            <person name="Powell A.J."/>
            <person name="Barry K."/>
            <person name="Miller A.N."/>
            <person name="Grigoriev I.V."/>
            <person name="Debuchy R."/>
            <person name="Gladieux P."/>
            <person name="Thoren M.H."/>
            <person name="Johannesson H."/>
        </authorList>
    </citation>
    <scope>NUCLEOTIDE SEQUENCE</scope>
    <source>
        <strain evidence="2">CBS 232.78</strain>
    </source>
</reference>
<accession>A0AAE0U4S6</accession>
<proteinExistence type="predicted"/>
<protein>
    <recommendedName>
        <fullName evidence="1">JmjC domain-containing protein</fullName>
    </recommendedName>
</protein>
<feature type="domain" description="JmjC" evidence="1">
    <location>
        <begin position="170"/>
        <end position="296"/>
    </location>
</feature>
<dbReference type="Gene3D" id="2.60.120.650">
    <property type="entry name" value="Cupin"/>
    <property type="match status" value="1"/>
</dbReference>
<reference evidence="2" key="1">
    <citation type="journal article" date="2023" name="Mol. Phylogenet. Evol.">
        <title>Genome-scale phylogeny and comparative genomics of the fungal order Sordariales.</title>
        <authorList>
            <person name="Hensen N."/>
            <person name="Bonometti L."/>
            <person name="Westerberg I."/>
            <person name="Brannstrom I.O."/>
            <person name="Guillou S."/>
            <person name="Cros-Aarteil S."/>
            <person name="Calhoun S."/>
            <person name="Haridas S."/>
            <person name="Kuo A."/>
            <person name="Mondo S."/>
            <person name="Pangilinan J."/>
            <person name="Riley R."/>
            <person name="LaButti K."/>
            <person name="Andreopoulos B."/>
            <person name="Lipzen A."/>
            <person name="Chen C."/>
            <person name="Yan M."/>
            <person name="Daum C."/>
            <person name="Ng V."/>
            <person name="Clum A."/>
            <person name="Steindorff A."/>
            <person name="Ohm R.A."/>
            <person name="Martin F."/>
            <person name="Silar P."/>
            <person name="Natvig D.O."/>
            <person name="Lalanne C."/>
            <person name="Gautier V."/>
            <person name="Ament-Velasquez S.L."/>
            <person name="Kruys A."/>
            <person name="Hutchinson M.I."/>
            <person name="Powell A.J."/>
            <person name="Barry K."/>
            <person name="Miller A.N."/>
            <person name="Grigoriev I.V."/>
            <person name="Debuchy R."/>
            <person name="Gladieux P."/>
            <person name="Hiltunen Thoren M."/>
            <person name="Johannesson H."/>
        </authorList>
    </citation>
    <scope>NUCLEOTIDE SEQUENCE</scope>
    <source>
        <strain evidence="2">CBS 232.78</strain>
    </source>
</reference>
<keyword evidence="3" id="KW-1185">Reference proteome</keyword>
<dbReference type="InterPro" id="IPR003347">
    <property type="entry name" value="JmjC_dom"/>
</dbReference>
<dbReference type="EMBL" id="JAULSW010000002">
    <property type="protein sequence ID" value="KAK3390610.1"/>
    <property type="molecule type" value="Genomic_DNA"/>
</dbReference>
<gene>
    <name evidence="2" type="ORF">B0H63DRAFT_539001</name>
</gene>
<evidence type="ECO:0000259" key="1">
    <source>
        <dbReference type="PROSITE" id="PS51184"/>
    </source>
</evidence>
<dbReference type="PROSITE" id="PS51184">
    <property type="entry name" value="JMJC"/>
    <property type="match status" value="1"/>
</dbReference>